<dbReference type="GO" id="GO:0048278">
    <property type="term" value="P:vesicle docking"/>
    <property type="evidence" value="ECO:0007669"/>
    <property type="project" value="TreeGrafter"/>
</dbReference>
<dbReference type="CDD" id="cd15844">
    <property type="entry name" value="SNARE_syntaxin5"/>
    <property type="match status" value="1"/>
</dbReference>
<evidence type="ECO:0000256" key="4">
    <source>
        <dbReference type="ARBA" id="ARBA00022692"/>
    </source>
</evidence>
<dbReference type="Pfam" id="PF05739">
    <property type="entry name" value="SNARE"/>
    <property type="match status" value="1"/>
</dbReference>
<evidence type="ECO:0000256" key="3">
    <source>
        <dbReference type="ARBA" id="ARBA00022448"/>
    </source>
</evidence>
<evidence type="ECO:0000256" key="1">
    <source>
        <dbReference type="ARBA" id="ARBA00004211"/>
    </source>
</evidence>
<dbReference type="AlphaFoldDB" id="A0A833SWK4"/>
<dbReference type="GO" id="GO:0006888">
    <property type="term" value="P:endoplasmic reticulum to Golgi vesicle-mediated transport"/>
    <property type="evidence" value="ECO:0007669"/>
    <property type="project" value="TreeGrafter"/>
</dbReference>
<dbReference type="FunFam" id="1.20.58.70:FF:000031">
    <property type="entry name" value="Syntaxin-32"/>
    <property type="match status" value="1"/>
</dbReference>
<dbReference type="SMART" id="SM00397">
    <property type="entry name" value="t_SNARE"/>
    <property type="match status" value="1"/>
</dbReference>
<dbReference type="Proteomes" id="UP000602510">
    <property type="component" value="Unassembled WGS sequence"/>
</dbReference>
<comment type="caution">
    <text evidence="11">The sequence shown here is derived from an EMBL/GenBank/DDBJ whole genome shotgun (WGS) entry which is preliminary data.</text>
</comment>
<evidence type="ECO:0000313" key="12">
    <source>
        <dbReference type="Proteomes" id="UP000602510"/>
    </source>
</evidence>
<feature type="transmembrane region" description="Helical" evidence="9">
    <location>
        <begin position="300"/>
        <end position="320"/>
    </location>
</feature>
<keyword evidence="4 9" id="KW-0812">Transmembrane</keyword>
<comment type="subcellular location">
    <subcellularLocation>
        <location evidence="1">Membrane</location>
        <topology evidence="1">Single-pass type IV membrane protein</topology>
    </subcellularLocation>
</comment>
<accession>A0A833SWK4</accession>
<dbReference type="GO" id="GO:0006906">
    <property type="term" value="P:vesicle fusion"/>
    <property type="evidence" value="ECO:0007669"/>
    <property type="project" value="TreeGrafter"/>
</dbReference>
<dbReference type="GO" id="GO:0000149">
    <property type="term" value="F:SNARE binding"/>
    <property type="evidence" value="ECO:0007669"/>
    <property type="project" value="TreeGrafter"/>
</dbReference>
<dbReference type="SUPFAM" id="SSF47661">
    <property type="entry name" value="t-snare proteins"/>
    <property type="match status" value="1"/>
</dbReference>
<keyword evidence="6" id="KW-0175">Coiled coil</keyword>
<keyword evidence="7 9" id="KW-0472">Membrane</keyword>
<keyword evidence="5 9" id="KW-1133">Transmembrane helix</keyword>
<feature type="compositionally biased region" description="Polar residues" evidence="8">
    <location>
        <begin position="179"/>
        <end position="197"/>
    </location>
</feature>
<comment type="similarity">
    <text evidence="2">Belongs to the syntaxin family.</text>
</comment>
<dbReference type="GO" id="GO:0005484">
    <property type="term" value="F:SNAP receptor activity"/>
    <property type="evidence" value="ECO:0007669"/>
    <property type="project" value="TreeGrafter"/>
</dbReference>
<dbReference type="PANTHER" id="PTHR19957:SF3">
    <property type="entry name" value="SYNTAXIN-5"/>
    <property type="match status" value="1"/>
</dbReference>
<feature type="region of interest" description="Disordered" evidence="8">
    <location>
        <begin position="151"/>
        <end position="209"/>
    </location>
</feature>
<dbReference type="PROSITE" id="PS50192">
    <property type="entry name" value="T_SNARE"/>
    <property type="match status" value="1"/>
</dbReference>
<keyword evidence="3" id="KW-0813">Transport</keyword>
<dbReference type="GO" id="GO:0000139">
    <property type="term" value="C:Golgi membrane"/>
    <property type="evidence" value="ECO:0007669"/>
    <property type="project" value="TreeGrafter"/>
</dbReference>
<keyword evidence="12" id="KW-1185">Reference proteome</keyword>
<evidence type="ECO:0000256" key="9">
    <source>
        <dbReference type="SAM" id="Phobius"/>
    </source>
</evidence>
<name>A0A833SWK4_PHYIN</name>
<dbReference type="InterPro" id="IPR010989">
    <property type="entry name" value="SNARE"/>
</dbReference>
<evidence type="ECO:0000256" key="8">
    <source>
        <dbReference type="SAM" id="MobiDB-lite"/>
    </source>
</evidence>
<evidence type="ECO:0000259" key="10">
    <source>
        <dbReference type="PROSITE" id="PS50192"/>
    </source>
</evidence>
<sequence length="321" mass="35883">MAANRTADFAQLCQHYAAAKGRSPALQKSVHTPLQENTQFNAAASDISKEVYQASKRLQQLTQLVRQNNMFNDPTEAINELAALVKKDITDINMQLDNLQEYMNNKRQSAPSRQAAKHSDAIVSLMKSDLMATTRGFKDILEVRQENMKLQQSRRARYGKTASSALGKPLAFKAPQPPRSNNSHTGSLQEVNLSNTLPRPGFSTEDSGNTEIQPLITTMTQEQIVAEQQNYTESRAEAVSQIESHIVDIGQLFGRLSTLIHEQGDLVRRIDDNVEESLVNVSSGEHELLKYFSSLSNNRLLALKISAILLVFLIFFMFFLA</sequence>
<evidence type="ECO:0000256" key="2">
    <source>
        <dbReference type="ARBA" id="ARBA00009063"/>
    </source>
</evidence>
<dbReference type="EMBL" id="WSZM01000180">
    <property type="protein sequence ID" value="KAF4039159.1"/>
    <property type="molecule type" value="Genomic_DNA"/>
</dbReference>
<evidence type="ECO:0000256" key="7">
    <source>
        <dbReference type="ARBA" id="ARBA00023136"/>
    </source>
</evidence>
<feature type="domain" description="T-SNARE coiled-coil homology" evidence="10">
    <location>
        <begin position="229"/>
        <end position="291"/>
    </location>
</feature>
<protein>
    <submittedName>
        <fullName evidence="11">SNARE domain-containing protein</fullName>
    </submittedName>
</protein>
<organism evidence="11 12">
    <name type="scientific">Phytophthora infestans</name>
    <name type="common">Potato late blight agent</name>
    <name type="synonym">Botrytis infestans</name>
    <dbReference type="NCBI Taxonomy" id="4787"/>
    <lineage>
        <taxon>Eukaryota</taxon>
        <taxon>Sar</taxon>
        <taxon>Stramenopiles</taxon>
        <taxon>Oomycota</taxon>
        <taxon>Peronosporomycetes</taxon>
        <taxon>Peronosporales</taxon>
        <taxon>Peronosporaceae</taxon>
        <taxon>Phytophthora</taxon>
    </lineage>
</organism>
<dbReference type="GO" id="GO:0031201">
    <property type="term" value="C:SNARE complex"/>
    <property type="evidence" value="ECO:0007669"/>
    <property type="project" value="TreeGrafter"/>
</dbReference>
<dbReference type="Gene3D" id="1.20.58.70">
    <property type="match status" value="1"/>
</dbReference>
<evidence type="ECO:0000256" key="6">
    <source>
        <dbReference type="ARBA" id="ARBA00023054"/>
    </source>
</evidence>
<dbReference type="GO" id="GO:0006886">
    <property type="term" value="P:intracellular protein transport"/>
    <property type="evidence" value="ECO:0007669"/>
    <property type="project" value="TreeGrafter"/>
</dbReference>
<evidence type="ECO:0000313" key="11">
    <source>
        <dbReference type="EMBL" id="KAF4039159.1"/>
    </source>
</evidence>
<dbReference type="InterPro" id="IPR045242">
    <property type="entry name" value="Syntaxin"/>
</dbReference>
<dbReference type="PANTHER" id="PTHR19957">
    <property type="entry name" value="SYNTAXIN"/>
    <property type="match status" value="1"/>
</dbReference>
<proteinExistence type="inferred from homology"/>
<gene>
    <name evidence="11" type="ORF">GN244_ATG08587</name>
</gene>
<evidence type="ECO:0000256" key="5">
    <source>
        <dbReference type="ARBA" id="ARBA00022989"/>
    </source>
</evidence>
<dbReference type="InterPro" id="IPR000727">
    <property type="entry name" value="T_SNARE_dom"/>
</dbReference>
<reference evidence="11" key="1">
    <citation type="submission" date="2020-04" db="EMBL/GenBank/DDBJ databases">
        <title>Hybrid Assembly of Korean Phytophthora infestans isolates.</title>
        <authorList>
            <person name="Prokchorchik M."/>
            <person name="Lee Y."/>
            <person name="Seo J."/>
            <person name="Cho J.-H."/>
            <person name="Park Y.-E."/>
            <person name="Jang D.-C."/>
            <person name="Im J.-S."/>
            <person name="Choi J.-G."/>
            <person name="Park H.-J."/>
            <person name="Lee G.-B."/>
            <person name="Lee Y.-G."/>
            <person name="Hong S.-Y."/>
            <person name="Cho K."/>
            <person name="Sohn K.H."/>
        </authorList>
    </citation>
    <scope>NUCLEOTIDE SEQUENCE</scope>
    <source>
        <strain evidence="11">KR_1_A1</strain>
    </source>
</reference>